<dbReference type="PANTHER" id="PTHR21301">
    <property type="entry name" value="REVERSE TRANSCRIPTASE"/>
    <property type="match status" value="1"/>
</dbReference>
<dbReference type="Proteomes" id="UP000272942">
    <property type="component" value="Unassembled WGS sequence"/>
</dbReference>
<dbReference type="PROSITE" id="PS50878">
    <property type="entry name" value="RT_POL"/>
    <property type="match status" value="1"/>
</dbReference>
<dbReference type="PANTHER" id="PTHR21301:SF10">
    <property type="entry name" value="REVERSE TRANSCRIPTASE DOMAIN-CONTAINING PROTEIN"/>
    <property type="match status" value="1"/>
</dbReference>
<accession>A0A183AJ05</accession>
<dbReference type="EMBL" id="UZAN01043984">
    <property type="protein sequence ID" value="VDP79739.1"/>
    <property type="molecule type" value="Genomic_DNA"/>
</dbReference>
<evidence type="ECO:0000313" key="2">
    <source>
        <dbReference type="EMBL" id="VDP79739.1"/>
    </source>
</evidence>
<name>A0A183AJ05_9TREM</name>
<reference evidence="2 3" key="2">
    <citation type="submission" date="2018-11" db="EMBL/GenBank/DDBJ databases">
        <authorList>
            <consortium name="Pathogen Informatics"/>
        </authorList>
    </citation>
    <scope>NUCLEOTIDE SEQUENCE [LARGE SCALE GENOMIC DNA]</scope>
    <source>
        <strain evidence="2 3">Egypt</strain>
    </source>
</reference>
<evidence type="ECO:0000259" key="1">
    <source>
        <dbReference type="PROSITE" id="PS50878"/>
    </source>
</evidence>
<protein>
    <submittedName>
        <fullName evidence="4">Reverse transcriptase domain-containing protein</fullName>
    </submittedName>
</protein>
<feature type="domain" description="Reverse transcriptase" evidence="1">
    <location>
        <begin position="1"/>
        <end position="132"/>
    </location>
</feature>
<organism evidence="4">
    <name type="scientific">Echinostoma caproni</name>
    <dbReference type="NCBI Taxonomy" id="27848"/>
    <lineage>
        <taxon>Eukaryota</taxon>
        <taxon>Metazoa</taxon>
        <taxon>Spiralia</taxon>
        <taxon>Lophotrochozoa</taxon>
        <taxon>Platyhelminthes</taxon>
        <taxon>Trematoda</taxon>
        <taxon>Digenea</taxon>
        <taxon>Plagiorchiida</taxon>
        <taxon>Echinostomata</taxon>
        <taxon>Echinostomatoidea</taxon>
        <taxon>Echinostomatidae</taxon>
        <taxon>Echinostoma</taxon>
    </lineage>
</organism>
<proteinExistence type="predicted"/>
<keyword evidence="3" id="KW-1185">Reference proteome</keyword>
<evidence type="ECO:0000313" key="3">
    <source>
        <dbReference type="Proteomes" id="UP000272942"/>
    </source>
</evidence>
<gene>
    <name evidence="2" type="ORF">ECPE_LOCUS6940</name>
</gene>
<dbReference type="InterPro" id="IPR000477">
    <property type="entry name" value="RT_dom"/>
</dbReference>
<dbReference type="WBParaSite" id="ECPE_0000695401-mRNA-1">
    <property type="protein sequence ID" value="ECPE_0000695401-mRNA-1"/>
    <property type="gene ID" value="ECPE_0000695401"/>
</dbReference>
<sequence length="132" mass="14900">MINSPQHRLAQWLARQISPIRTKLSHFGLKDSFQLKDTLSDIDYRQCFLASYDIASLFTNVPVTEAVEEVCEYASEIGFEATELRALLKLCVRNVQFVFNGTIFRQINGVAMGSPLGPILADIFMSKLENNI</sequence>
<reference evidence="4" key="1">
    <citation type="submission" date="2016-06" db="UniProtKB">
        <authorList>
            <consortium name="WormBaseParasite"/>
        </authorList>
    </citation>
    <scope>IDENTIFICATION</scope>
</reference>
<evidence type="ECO:0000313" key="4">
    <source>
        <dbReference type="WBParaSite" id="ECPE_0000695401-mRNA-1"/>
    </source>
</evidence>
<dbReference type="OrthoDB" id="6782675at2759"/>
<dbReference type="AlphaFoldDB" id="A0A183AJ05"/>